<feature type="transmembrane region" description="Helical" evidence="8">
    <location>
        <begin position="83"/>
        <end position="100"/>
    </location>
</feature>
<dbReference type="Proteomes" id="UP000317663">
    <property type="component" value="Unassembled WGS sequence"/>
</dbReference>
<dbReference type="Pfam" id="PF13231">
    <property type="entry name" value="PMT_2"/>
    <property type="match status" value="1"/>
</dbReference>
<sequence>MMKNTLPKIKTNTFFILIIILAVVFLIARNMGLYPTVFADEYTYSKFSRLLPLGDSTLPNYLFLSIYSVTDLCGAGFLECARLLNVLFFVLSSPFIYLIGRNFTGHKTSLLIAFLSMLSPINTYTAYFMPESLYYLSFWVLTYLVLSLKKESDLSNWLFMGFVFGLSALIKPHALLLVPALVVYFLIIHIHGGKENKDASSYVNYLGLLAAAIATKIIIGYVLAGKPGITIFGSTYTSMASGAVDSGHYINLIKIALSNLQGHLLSLFILFSVPVCHLIFMSRHFFKHEENQQNVVKITLYTSLILSSLLIVVTFFTASVSGSGPYETISRLHMRYYNFAFPLLILVVASQLNENVNPTTRKWRAIIGLPILAALSYGVFTKLAPYSPNFIDSPELRGFIYSTPAFYVLSFMSIISLMLWIYSISIGAKFFLYLFLPFSILTSTFFINYDVRGRINTNVYDSAGLFTKQYFKNIGMSDEDIVSKVAIIGQDSAGLFRTLFYIDNSRISMDDSKSAMIATPDVPNYDLSRLPPEKEWALVIGDYPKFENASVQLPMNGFTLVKPVPPIYFSKNTWPGVISKAYGLSSAEKWGAWSIGNVVKFEFSDPLPLKFNIRLTAHAFGPNVGKEFVAIVGGTSKKFKLGENDEEKVITFDNAMKTNSLQIVVPFPSSPKIFSKGLNGDVRNLGIGLVQMTIVPLQ</sequence>
<dbReference type="PANTHER" id="PTHR33908:SF11">
    <property type="entry name" value="MEMBRANE PROTEIN"/>
    <property type="match status" value="1"/>
</dbReference>
<keyword evidence="4" id="KW-0808">Transferase</keyword>
<dbReference type="GO" id="GO:0005886">
    <property type="term" value="C:plasma membrane"/>
    <property type="evidence" value="ECO:0007669"/>
    <property type="project" value="UniProtKB-SubCell"/>
</dbReference>
<evidence type="ECO:0000256" key="2">
    <source>
        <dbReference type="ARBA" id="ARBA00022475"/>
    </source>
</evidence>
<evidence type="ECO:0000256" key="8">
    <source>
        <dbReference type="SAM" id="Phobius"/>
    </source>
</evidence>
<keyword evidence="2" id="KW-1003">Cell membrane</keyword>
<feature type="transmembrane region" description="Helical" evidence="8">
    <location>
        <begin position="430"/>
        <end position="449"/>
    </location>
</feature>
<gene>
    <name evidence="11" type="ORF">EAH77_12260</name>
</gene>
<dbReference type="GO" id="GO:0016763">
    <property type="term" value="F:pentosyltransferase activity"/>
    <property type="evidence" value="ECO:0007669"/>
    <property type="project" value="TreeGrafter"/>
</dbReference>
<feature type="transmembrane region" description="Helical" evidence="8">
    <location>
        <begin position="365"/>
        <end position="384"/>
    </location>
</feature>
<keyword evidence="6 8" id="KW-1133">Transmembrane helix</keyword>
<evidence type="ECO:0000256" key="4">
    <source>
        <dbReference type="ARBA" id="ARBA00022679"/>
    </source>
</evidence>
<dbReference type="GO" id="GO:0009103">
    <property type="term" value="P:lipopolysaccharide biosynthetic process"/>
    <property type="evidence" value="ECO:0007669"/>
    <property type="project" value="UniProtKB-ARBA"/>
</dbReference>
<evidence type="ECO:0000259" key="9">
    <source>
        <dbReference type="Pfam" id="PF13231"/>
    </source>
</evidence>
<evidence type="ECO:0000256" key="6">
    <source>
        <dbReference type="ARBA" id="ARBA00022989"/>
    </source>
</evidence>
<feature type="transmembrane region" description="Helical" evidence="8">
    <location>
        <begin position="202"/>
        <end position="224"/>
    </location>
</feature>
<feature type="transmembrane region" description="Helical" evidence="8">
    <location>
        <begin position="132"/>
        <end position="148"/>
    </location>
</feature>
<keyword evidence="5 8" id="KW-0812">Transmembrane</keyword>
<feature type="domain" description="DUF7024" evidence="10">
    <location>
        <begin position="567"/>
        <end position="696"/>
    </location>
</feature>
<keyword evidence="7 8" id="KW-0472">Membrane</keyword>
<dbReference type="AlphaFoldDB" id="A0A502GLM7"/>
<dbReference type="PANTHER" id="PTHR33908">
    <property type="entry name" value="MANNOSYLTRANSFERASE YKCB-RELATED"/>
    <property type="match status" value="1"/>
</dbReference>
<feature type="transmembrane region" description="Helical" evidence="8">
    <location>
        <begin position="58"/>
        <end position="78"/>
    </location>
</feature>
<organism evidence="11 12">
    <name type="scientific">Ewingella americana</name>
    <dbReference type="NCBI Taxonomy" id="41202"/>
    <lineage>
        <taxon>Bacteria</taxon>
        <taxon>Pseudomonadati</taxon>
        <taxon>Pseudomonadota</taxon>
        <taxon>Gammaproteobacteria</taxon>
        <taxon>Enterobacterales</taxon>
        <taxon>Yersiniaceae</taxon>
        <taxon>Ewingella</taxon>
    </lineage>
</organism>
<evidence type="ECO:0000256" key="3">
    <source>
        <dbReference type="ARBA" id="ARBA00022676"/>
    </source>
</evidence>
<reference evidence="11 12" key="1">
    <citation type="journal article" date="2019" name="Environ. Microbiol.">
        <title>Species interactions and distinct microbial communities in high Arctic permafrost affected cryosols are associated with the CH4 and CO2 gas fluxes.</title>
        <authorList>
            <person name="Altshuler I."/>
            <person name="Hamel J."/>
            <person name="Turney S."/>
            <person name="Magnuson E."/>
            <person name="Levesque R."/>
            <person name="Greer C."/>
            <person name="Whyte L.G."/>
        </authorList>
    </citation>
    <scope>NUCLEOTIDE SEQUENCE [LARGE SCALE GENOMIC DNA]</scope>
    <source>
        <strain evidence="11 12">E4</strain>
    </source>
</reference>
<feature type="transmembrane region" description="Helical" evidence="8">
    <location>
        <begin position="404"/>
        <end position="423"/>
    </location>
</feature>
<name>A0A502GLM7_9GAMM</name>
<feature type="domain" description="Glycosyltransferase RgtA/B/C/D-like" evidence="9">
    <location>
        <begin position="79"/>
        <end position="211"/>
    </location>
</feature>
<protein>
    <submittedName>
        <fullName evidence="11">Uncharacterized protein</fullName>
    </submittedName>
</protein>
<evidence type="ECO:0000313" key="12">
    <source>
        <dbReference type="Proteomes" id="UP000317663"/>
    </source>
</evidence>
<feature type="transmembrane region" description="Helical" evidence="8">
    <location>
        <begin position="298"/>
        <end position="316"/>
    </location>
</feature>
<accession>A0A502GLM7</accession>
<dbReference type="InterPro" id="IPR050297">
    <property type="entry name" value="LipidA_mod_glycosyltrf_83"/>
</dbReference>
<evidence type="ECO:0000256" key="7">
    <source>
        <dbReference type="ARBA" id="ARBA00023136"/>
    </source>
</evidence>
<evidence type="ECO:0000313" key="11">
    <source>
        <dbReference type="EMBL" id="TPG62200.1"/>
    </source>
</evidence>
<dbReference type="InterPro" id="IPR054288">
    <property type="entry name" value="DUF7024"/>
</dbReference>
<feature type="transmembrane region" description="Helical" evidence="8">
    <location>
        <begin position="168"/>
        <end position="190"/>
    </location>
</feature>
<proteinExistence type="predicted"/>
<keyword evidence="3" id="KW-0328">Glycosyltransferase</keyword>
<feature type="transmembrane region" description="Helical" evidence="8">
    <location>
        <begin position="336"/>
        <end position="353"/>
    </location>
</feature>
<feature type="transmembrane region" description="Helical" evidence="8">
    <location>
        <begin position="264"/>
        <end position="286"/>
    </location>
</feature>
<comment type="caution">
    <text evidence="11">The sequence shown here is derived from an EMBL/GenBank/DDBJ whole genome shotgun (WGS) entry which is preliminary data.</text>
</comment>
<dbReference type="Pfam" id="PF22895">
    <property type="entry name" value="DUF7024"/>
    <property type="match status" value="1"/>
</dbReference>
<evidence type="ECO:0000256" key="1">
    <source>
        <dbReference type="ARBA" id="ARBA00004651"/>
    </source>
</evidence>
<dbReference type="InterPro" id="IPR038731">
    <property type="entry name" value="RgtA/B/C-like"/>
</dbReference>
<evidence type="ECO:0000256" key="5">
    <source>
        <dbReference type="ARBA" id="ARBA00022692"/>
    </source>
</evidence>
<dbReference type="EMBL" id="RCZD01000005">
    <property type="protein sequence ID" value="TPG62200.1"/>
    <property type="molecule type" value="Genomic_DNA"/>
</dbReference>
<comment type="subcellular location">
    <subcellularLocation>
        <location evidence="1">Cell membrane</location>
        <topology evidence="1">Multi-pass membrane protein</topology>
    </subcellularLocation>
</comment>
<dbReference type="OrthoDB" id="9767863at2"/>
<evidence type="ECO:0000259" key="10">
    <source>
        <dbReference type="Pfam" id="PF22895"/>
    </source>
</evidence>
<keyword evidence="12" id="KW-1185">Reference proteome</keyword>